<dbReference type="EMBL" id="CP040946">
    <property type="protein sequence ID" value="QDC43376.1"/>
    <property type="molecule type" value="Genomic_DNA"/>
</dbReference>
<protein>
    <recommendedName>
        <fullName evidence="5">Large ribosomal subunit protein uL30</fullName>
    </recommendedName>
</protein>
<comment type="subunit">
    <text evidence="2 5">Part of the 50S ribosomal subunit.</text>
</comment>
<dbReference type="AlphaFoldDB" id="A0A5B8CQP2"/>
<dbReference type="GO" id="GO:0003735">
    <property type="term" value="F:structural constituent of ribosome"/>
    <property type="evidence" value="ECO:0007669"/>
    <property type="project" value="InterPro"/>
</dbReference>
<dbReference type="InterPro" id="IPR016082">
    <property type="entry name" value="Ribosomal_uL30_ferredoxin-like"/>
</dbReference>
<keyword evidence="8" id="KW-1185">Reference proteome</keyword>
<dbReference type="Gene3D" id="3.30.1390.20">
    <property type="entry name" value="Ribosomal protein L30, ferredoxin-like fold domain"/>
    <property type="match status" value="1"/>
</dbReference>
<dbReference type="CDD" id="cd01658">
    <property type="entry name" value="Ribosomal_L30"/>
    <property type="match status" value="1"/>
</dbReference>
<reference evidence="8" key="1">
    <citation type="journal article" date="2019" name="ISME J.">
        <title>Evolution in action: habitat transition from sediment to the pelagial leads to genome streamlining in Methylophilaceae.</title>
        <authorList>
            <person name="Salcher M."/>
            <person name="Schaefle D."/>
            <person name="Kaspar M."/>
            <person name="Neuenschwander S.M."/>
            <person name="Ghai R."/>
        </authorList>
    </citation>
    <scope>NUCLEOTIDE SEQUENCE [LARGE SCALE GENOMIC DNA]</scope>
    <source>
        <strain evidence="8">MMS-M-51</strain>
    </source>
</reference>
<keyword evidence="3 5" id="KW-0689">Ribosomal protein</keyword>
<dbReference type="PANTHER" id="PTHR15892">
    <property type="entry name" value="MITOCHONDRIAL RIBOSOMAL PROTEIN L30"/>
    <property type="match status" value="1"/>
</dbReference>
<evidence type="ECO:0000256" key="2">
    <source>
        <dbReference type="ARBA" id="ARBA00011838"/>
    </source>
</evidence>
<dbReference type="Pfam" id="PF00327">
    <property type="entry name" value="Ribosomal_L30"/>
    <property type="match status" value="1"/>
</dbReference>
<dbReference type="Proteomes" id="UP000311008">
    <property type="component" value="Chromosome"/>
</dbReference>
<name>A0A5B8CQP2_9PROT</name>
<dbReference type="FunFam" id="3.30.1390.20:FF:000001">
    <property type="entry name" value="50S ribosomal protein L30"/>
    <property type="match status" value="1"/>
</dbReference>
<organism evidence="7 8">
    <name type="scientific">Methylophilus medardicus</name>
    <dbReference type="NCBI Taxonomy" id="2588534"/>
    <lineage>
        <taxon>Bacteria</taxon>
        <taxon>Pseudomonadati</taxon>
        <taxon>Pseudomonadota</taxon>
        <taxon>Betaproteobacteria</taxon>
        <taxon>Nitrosomonadales</taxon>
        <taxon>Methylophilaceae</taxon>
        <taxon>Methylophilus</taxon>
    </lineage>
</organism>
<sequence>MVKAKKESATLKVTLVRSLIGRIEAHKATIRGLGLRRMHHTVEVQDTPEIRGMINAVSYLLKVE</sequence>
<proteinExistence type="inferred from homology"/>
<dbReference type="KEGG" id="mmec:FIU01_01785"/>
<dbReference type="OrthoDB" id="9812790at2"/>
<evidence type="ECO:0000313" key="8">
    <source>
        <dbReference type="Proteomes" id="UP000311008"/>
    </source>
</evidence>
<evidence type="ECO:0000313" key="7">
    <source>
        <dbReference type="EMBL" id="QDC43376.1"/>
    </source>
</evidence>
<dbReference type="HAMAP" id="MF_01371_B">
    <property type="entry name" value="Ribosomal_uL30_B"/>
    <property type="match status" value="1"/>
</dbReference>
<accession>A0A5B8CQP2</accession>
<dbReference type="PANTHER" id="PTHR15892:SF2">
    <property type="entry name" value="LARGE RIBOSOMAL SUBUNIT PROTEIN UL30M"/>
    <property type="match status" value="1"/>
</dbReference>
<evidence type="ECO:0000256" key="3">
    <source>
        <dbReference type="ARBA" id="ARBA00022980"/>
    </source>
</evidence>
<dbReference type="NCBIfam" id="TIGR01308">
    <property type="entry name" value="rpmD_bact"/>
    <property type="match status" value="1"/>
</dbReference>
<keyword evidence="4 5" id="KW-0687">Ribonucleoprotein</keyword>
<dbReference type="SUPFAM" id="SSF55129">
    <property type="entry name" value="Ribosomal protein L30p/L7e"/>
    <property type="match status" value="1"/>
</dbReference>
<dbReference type="GO" id="GO:0022625">
    <property type="term" value="C:cytosolic large ribosomal subunit"/>
    <property type="evidence" value="ECO:0007669"/>
    <property type="project" value="TreeGrafter"/>
</dbReference>
<comment type="similarity">
    <text evidence="1 5">Belongs to the universal ribosomal protein uL30 family.</text>
</comment>
<dbReference type="PIRSF" id="PIRSF002211">
    <property type="entry name" value="Ribosomal_L30_bac-type"/>
    <property type="match status" value="1"/>
</dbReference>
<dbReference type="RefSeq" id="WP_140002360.1">
    <property type="nucleotide sequence ID" value="NZ_CP040946.1"/>
</dbReference>
<evidence type="ECO:0000256" key="4">
    <source>
        <dbReference type="ARBA" id="ARBA00023274"/>
    </source>
</evidence>
<evidence type="ECO:0000256" key="1">
    <source>
        <dbReference type="ARBA" id="ARBA00007594"/>
    </source>
</evidence>
<dbReference type="GO" id="GO:0006412">
    <property type="term" value="P:translation"/>
    <property type="evidence" value="ECO:0007669"/>
    <property type="project" value="UniProtKB-UniRule"/>
</dbReference>
<evidence type="ECO:0000259" key="6">
    <source>
        <dbReference type="Pfam" id="PF00327"/>
    </source>
</evidence>
<gene>
    <name evidence="5 7" type="primary">rpmD</name>
    <name evidence="7" type="ORF">FIU01_01785</name>
</gene>
<dbReference type="InterPro" id="IPR036919">
    <property type="entry name" value="Ribo_uL30_ferredoxin-like_sf"/>
</dbReference>
<evidence type="ECO:0000256" key="5">
    <source>
        <dbReference type="HAMAP-Rule" id="MF_01371"/>
    </source>
</evidence>
<feature type="domain" description="Large ribosomal subunit protein uL30-like ferredoxin-like fold" evidence="6">
    <location>
        <begin position="11"/>
        <end position="60"/>
    </location>
</feature>
<dbReference type="InterPro" id="IPR005996">
    <property type="entry name" value="Ribosomal_uL30_bac-type"/>
</dbReference>